<feature type="transmembrane region" description="Helical" evidence="1">
    <location>
        <begin position="47"/>
        <end position="66"/>
    </location>
</feature>
<name>A0A0A1T638_9HYPO</name>
<feature type="transmembrane region" description="Helical" evidence="1">
    <location>
        <begin position="73"/>
        <end position="95"/>
    </location>
</feature>
<evidence type="ECO:0000256" key="1">
    <source>
        <dbReference type="SAM" id="Phobius"/>
    </source>
</evidence>
<evidence type="ECO:0000313" key="2">
    <source>
        <dbReference type="EMBL" id="CEJ81580.1"/>
    </source>
</evidence>
<keyword evidence="1" id="KW-1133">Transmembrane helix</keyword>
<feature type="transmembrane region" description="Helical" evidence="1">
    <location>
        <begin position="21"/>
        <end position="41"/>
    </location>
</feature>
<sequence length="166" mass="18500">MPHRRNYAHVVDVPFSLYLTRFFQALLAGCLLGLTAYAIAFNDFASVRLSVFASAFALAILGYYLVAVHALPFIYNWLAIIITEFLIIAFYAATFSSLAALYTDEKYSDFLYSNVIIAIVAMSAFAFVTHVITFLMHAAGVVKHRKQGKPLFSPQGRRPTIDMSQA</sequence>
<feature type="transmembrane region" description="Helical" evidence="1">
    <location>
        <begin position="115"/>
        <end position="142"/>
    </location>
</feature>
<dbReference type="PANTHER" id="PTHR37451">
    <property type="entry name" value="MARVEL DOMAIN"/>
    <property type="match status" value="1"/>
</dbReference>
<accession>A0A0A1T638</accession>
<gene>
    <name evidence="2" type="ORF">VHEMI01701</name>
</gene>
<organism evidence="2 3">
    <name type="scientific">[Torrubiella] hemipterigena</name>
    <dbReference type="NCBI Taxonomy" id="1531966"/>
    <lineage>
        <taxon>Eukaryota</taxon>
        <taxon>Fungi</taxon>
        <taxon>Dikarya</taxon>
        <taxon>Ascomycota</taxon>
        <taxon>Pezizomycotina</taxon>
        <taxon>Sordariomycetes</taxon>
        <taxon>Hypocreomycetidae</taxon>
        <taxon>Hypocreales</taxon>
        <taxon>Clavicipitaceae</taxon>
        <taxon>Clavicipitaceae incertae sedis</taxon>
        <taxon>'Torrubiella' clade</taxon>
    </lineage>
</organism>
<reference evidence="2 3" key="1">
    <citation type="journal article" date="2015" name="Genome Announc.">
        <title>Draft Genome Sequence and Gene Annotation of the Entomopathogenic Fungus Verticillium hemipterigenum.</title>
        <authorList>
            <person name="Horn F."/>
            <person name="Habel A."/>
            <person name="Scharf D.H."/>
            <person name="Dworschak J."/>
            <person name="Brakhage A.A."/>
            <person name="Guthke R."/>
            <person name="Hertweck C."/>
            <person name="Linde J."/>
        </authorList>
    </citation>
    <scope>NUCLEOTIDE SEQUENCE [LARGE SCALE GENOMIC DNA]</scope>
</reference>
<protein>
    <recommendedName>
        <fullName evidence="4">MARVEL domain-containing protein</fullName>
    </recommendedName>
</protein>
<dbReference type="Proteomes" id="UP000039046">
    <property type="component" value="Unassembled WGS sequence"/>
</dbReference>
<keyword evidence="3" id="KW-1185">Reference proteome</keyword>
<dbReference type="AlphaFoldDB" id="A0A0A1T638"/>
<dbReference type="EMBL" id="CDHN01000001">
    <property type="protein sequence ID" value="CEJ81580.1"/>
    <property type="molecule type" value="Genomic_DNA"/>
</dbReference>
<keyword evidence="1" id="KW-0472">Membrane</keyword>
<keyword evidence="1" id="KW-0812">Transmembrane</keyword>
<evidence type="ECO:0000313" key="3">
    <source>
        <dbReference type="Proteomes" id="UP000039046"/>
    </source>
</evidence>
<dbReference type="HOGENOM" id="CLU_1603900_0_0_1"/>
<dbReference type="PANTHER" id="PTHR37451:SF4">
    <property type="entry name" value="MARVEL DOMAIN-CONTAINING PROTEIN"/>
    <property type="match status" value="1"/>
</dbReference>
<dbReference type="OrthoDB" id="5325022at2759"/>
<evidence type="ECO:0008006" key="4">
    <source>
        <dbReference type="Google" id="ProtNLM"/>
    </source>
</evidence>
<proteinExistence type="predicted"/>